<dbReference type="InterPro" id="IPR019906">
    <property type="entry name" value="Ribosomal_uL6_bac-type"/>
</dbReference>
<evidence type="ECO:0000256" key="1">
    <source>
        <dbReference type="ARBA" id="ARBA00009356"/>
    </source>
</evidence>
<dbReference type="InterPro" id="IPR000702">
    <property type="entry name" value="Ribosomal_uL6-like"/>
</dbReference>
<dbReference type="Proteomes" id="UP000245125">
    <property type="component" value="Unassembled WGS sequence"/>
</dbReference>
<evidence type="ECO:0000256" key="5">
    <source>
        <dbReference type="ARBA" id="ARBA00023274"/>
    </source>
</evidence>
<accession>A0A2U3QE68</accession>
<evidence type="ECO:0000256" key="2">
    <source>
        <dbReference type="ARBA" id="ARBA00022730"/>
    </source>
</evidence>
<organism evidence="10 11">
    <name type="scientific">Candidatus Sulfobium mesophilum</name>
    <dbReference type="NCBI Taxonomy" id="2016548"/>
    <lineage>
        <taxon>Bacteria</taxon>
        <taxon>Pseudomonadati</taxon>
        <taxon>Nitrospirota</taxon>
        <taxon>Nitrospiria</taxon>
        <taxon>Nitrospirales</taxon>
        <taxon>Nitrospiraceae</taxon>
        <taxon>Candidatus Sulfobium</taxon>
    </lineage>
</organism>
<keyword evidence="5 6" id="KW-0687">Ribonucleoprotein</keyword>
<evidence type="ECO:0000256" key="3">
    <source>
        <dbReference type="ARBA" id="ARBA00022884"/>
    </source>
</evidence>
<comment type="subunit">
    <text evidence="6">Part of the 50S ribosomal subunit.</text>
</comment>
<feature type="domain" description="Large ribosomal subunit protein uL6 alpha-beta" evidence="9">
    <location>
        <begin position="90"/>
        <end position="166"/>
    </location>
</feature>
<keyword evidence="2 6" id="KW-0699">rRNA-binding</keyword>
<sequence>MSRIGKKPVEIPSGVDVKLLDNTIKVKGPKGELQWSFPAGTTVSVKGKEIIVERADDQKKNRALHGLTRSLISNMVSGVAQGYQRVLDIVGVGYRAQVQGRKIVLSLGYSHAVEYNLPEGINAAMDQKQTQITLTGVDKQVIGQVAANLKALRSPDVYKGKGLRYGGERLKLKVGKTGKK</sequence>
<dbReference type="SUPFAM" id="SSF56053">
    <property type="entry name" value="Ribosomal protein L6"/>
    <property type="match status" value="2"/>
</dbReference>
<comment type="function">
    <text evidence="6 8">This protein binds to the 23S rRNA, and is important in its secondary structure. It is located near the subunit interface in the base of the L7/L12 stalk, and near the tRNA binding site of the peptidyltransferase center.</text>
</comment>
<dbReference type="FunFam" id="3.90.930.12:FF:000001">
    <property type="entry name" value="50S ribosomal protein L6"/>
    <property type="match status" value="1"/>
</dbReference>
<proteinExistence type="inferred from homology"/>
<name>A0A2U3QE68_9BACT</name>
<dbReference type="AlphaFoldDB" id="A0A2U3QE68"/>
<protein>
    <recommendedName>
        <fullName evidence="6">Large ribosomal subunit protein uL6</fullName>
    </recommendedName>
</protein>
<dbReference type="PIRSF" id="PIRSF002162">
    <property type="entry name" value="Ribosomal_L6"/>
    <property type="match status" value="1"/>
</dbReference>
<dbReference type="Gene3D" id="3.90.930.12">
    <property type="entry name" value="Ribosomal protein L6, alpha-beta domain"/>
    <property type="match status" value="2"/>
</dbReference>
<reference evidence="11" key="1">
    <citation type="submission" date="2018-03" db="EMBL/GenBank/DDBJ databases">
        <authorList>
            <person name="Zecchin S."/>
        </authorList>
    </citation>
    <scope>NUCLEOTIDE SEQUENCE [LARGE SCALE GENOMIC DNA]</scope>
</reference>
<dbReference type="GO" id="GO:0002181">
    <property type="term" value="P:cytoplasmic translation"/>
    <property type="evidence" value="ECO:0007669"/>
    <property type="project" value="TreeGrafter"/>
</dbReference>
<comment type="similarity">
    <text evidence="1 6 7">Belongs to the universal ribosomal protein uL6 family.</text>
</comment>
<dbReference type="PANTHER" id="PTHR11655:SF14">
    <property type="entry name" value="LARGE RIBOSOMAL SUBUNIT PROTEIN UL6M"/>
    <property type="match status" value="1"/>
</dbReference>
<feature type="domain" description="Large ribosomal subunit protein uL6 alpha-beta" evidence="9">
    <location>
        <begin position="11"/>
        <end position="82"/>
    </location>
</feature>
<evidence type="ECO:0000256" key="4">
    <source>
        <dbReference type="ARBA" id="ARBA00022980"/>
    </source>
</evidence>
<keyword evidence="11" id="KW-1185">Reference proteome</keyword>
<dbReference type="PROSITE" id="PS00525">
    <property type="entry name" value="RIBOSOMAL_L6_1"/>
    <property type="match status" value="1"/>
</dbReference>
<dbReference type="NCBIfam" id="TIGR03654">
    <property type="entry name" value="L6_bact"/>
    <property type="match status" value="1"/>
</dbReference>
<evidence type="ECO:0000256" key="6">
    <source>
        <dbReference type="HAMAP-Rule" id="MF_01365"/>
    </source>
</evidence>
<dbReference type="GO" id="GO:0019843">
    <property type="term" value="F:rRNA binding"/>
    <property type="evidence" value="ECO:0007669"/>
    <property type="project" value="UniProtKB-UniRule"/>
</dbReference>
<evidence type="ECO:0000256" key="8">
    <source>
        <dbReference type="RuleBase" id="RU003870"/>
    </source>
</evidence>
<evidence type="ECO:0000313" key="11">
    <source>
        <dbReference type="Proteomes" id="UP000245125"/>
    </source>
</evidence>
<evidence type="ECO:0000259" key="9">
    <source>
        <dbReference type="Pfam" id="PF00347"/>
    </source>
</evidence>
<dbReference type="GO" id="GO:0022625">
    <property type="term" value="C:cytosolic large ribosomal subunit"/>
    <property type="evidence" value="ECO:0007669"/>
    <property type="project" value="UniProtKB-UniRule"/>
</dbReference>
<dbReference type="PANTHER" id="PTHR11655">
    <property type="entry name" value="60S/50S RIBOSOMAL PROTEIN L6/L9"/>
    <property type="match status" value="1"/>
</dbReference>
<keyword evidence="4 6" id="KW-0689">Ribosomal protein</keyword>
<dbReference type="InterPro" id="IPR020040">
    <property type="entry name" value="Ribosomal_uL6_a/b-dom"/>
</dbReference>
<gene>
    <name evidence="6 10" type="primary">rplF</name>
    <name evidence="10" type="ORF">NBG4_1010017</name>
</gene>
<dbReference type="InterPro" id="IPR002358">
    <property type="entry name" value="Ribosomal_uL6_CS"/>
</dbReference>
<dbReference type="OrthoDB" id="9805007at2"/>
<evidence type="ECO:0000313" key="10">
    <source>
        <dbReference type="EMBL" id="SPP99635.1"/>
    </source>
</evidence>
<dbReference type="PRINTS" id="PR00059">
    <property type="entry name" value="RIBOSOMALL6"/>
</dbReference>
<evidence type="ECO:0000256" key="7">
    <source>
        <dbReference type="RuleBase" id="RU003869"/>
    </source>
</evidence>
<dbReference type="EMBL" id="OUUY01000004">
    <property type="protein sequence ID" value="SPP99635.1"/>
    <property type="molecule type" value="Genomic_DNA"/>
</dbReference>
<dbReference type="FunFam" id="3.90.930.12:FF:000002">
    <property type="entry name" value="50S ribosomal protein L6"/>
    <property type="match status" value="1"/>
</dbReference>
<dbReference type="GO" id="GO:0003735">
    <property type="term" value="F:structural constituent of ribosome"/>
    <property type="evidence" value="ECO:0007669"/>
    <property type="project" value="UniProtKB-UniRule"/>
</dbReference>
<dbReference type="HAMAP" id="MF_01365_B">
    <property type="entry name" value="Ribosomal_uL6_B"/>
    <property type="match status" value="1"/>
</dbReference>
<dbReference type="Pfam" id="PF00347">
    <property type="entry name" value="Ribosomal_L6"/>
    <property type="match status" value="2"/>
</dbReference>
<dbReference type="InterPro" id="IPR036789">
    <property type="entry name" value="Ribosomal_uL6-like_a/b-dom_sf"/>
</dbReference>
<keyword evidence="3 6" id="KW-0694">RNA-binding</keyword>